<evidence type="ECO:0000313" key="3">
    <source>
        <dbReference type="WBParaSite" id="PSAMB.scaffold3630size17513.g22076.t1"/>
    </source>
</evidence>
<dbReference type="InterPro" id="IPR003137">
    <property type="entry name" value="PA_domain"/>
</dbReference>
<dbReference type="Gene3D" id="3.40.630.10">
    <property type="entry name" value="Zn peptidases"/>
    <property type="match status" value="1"/>
</dbReference>
<protein>
    <submittedName>
        <fullName evidence="3">PA domain-containing protein</fullName>
    </submittedName>
</protein>
<dbReference type="PANTHER" id="PTHR10404">
    <property type="entry name" value="N-ACETYLATED-ALPHA-LINKED ACIDIC DIPEPTIDASE"/>
    <property type="match status" value="1"/>
</dbReference>
<dbReference type="InterPro" id="IPR039373">
    <property type="entry name" value="Peptidase_M28B"/>
</dbReference>
<proteinExistence type="predicted"/>
<evidence type="ECO:0000259" key="1">
    <source>
        <dbReference type="Pfam" id="PF02225"/>
    </source>
</evidence>
<dbReference type="GO" id="GO:0004180">
    <property type="term" value="F:carboxypeptidase activity"/>
    <property type="evidence" value="ECO:0007669"/>
    <property type="project" value="TreeGrafter"/>
</dbReference>
<organism evidence="2 3">
    <name type="scientific">Plectus sambesii</name>
    <dbReference type="NCBI Taxonomy" id="2011161"/>
    <lineage>
        <taxon>Eukaryota</taxon>
        <taxon>Metazoa</taxon>
        <taxon>Ecdysozoa</taxon>
        <taxon>Nematoda</taxon>
        <taxon>Chromadorea</taxon>
        <taxon>Plectida</taxon>
        <taxon>Plectina</taxon>
        <taxon>Plectoidea</taxon>
        <taxon>Plectidae</taxon>
        <taxon>Plectus</taxon>
    </lineage>
</organism>
<dbReference type="SUPFAM" id="SSF52025">
    <property type="entry name" value="PA domain"/>
    <property type="match status" value="1"/>
</dbReference>
<reference evidence="3" key="1">
    <citation type="submission" date="2022-11" db="UniProtKB">
        <authorList>
            <consortium name="WormBaseParasite"/>
        </authorList>
    </citation>
    <scope>IDENTIFICATION</scope>
</reference>
<keyword evidence="2" id="KW-1185">Reference proteome</keyword>
<dbReference type="PANTHER" id="PTHR10404:SF81">
    <property type="entry name" value="N-ACETYLATED ALPHA-LINKED ACIDIC DIPEPTIDASE 2"/>
    <property type="match status" value="1"/>
</dbReference>
<name>A0A914WCK7_9BILA</name>
<dbReference type="Proteomes" id="UP000887566">
    <property type="component" value="Unplaced"/>
</dbReference>
<dbReference type="Pfam" id="PF02225">
    <property type="entry name" value="PA"/>
    <property type="match status" value="1"/>
</dbReference>
<dbReference type="WBParaSite" id="PSAMB.scaffold3630size17513.g22076.t1">
    <property type="protein sequence ID" value="PSAMB.scaffold3630size17513.g22076.t1"/>
    <property type="gene ID" value="PSAMB.scaffold3630size17513.g22076"/>
</dbReference>
<feature type="domain" description="PA" evidence="1">
    <location>
        <begin position="105"/>
        <end position="167"/>
    </location>
</feature>
<dbReference type="Gene3D" id="3.50.30.30">
    <property type="match status" value="1"/>
</dbReference>
<evidence type="ECO:0000313" key="2">
    <source>
        <dbReference type="Proteomes" id="UP000887566"/>
    </source>
</evidence>
<dbReference type="InterPro" id="IPR046450">
    <property type="entry name" value="PA_dom_sf"/>
</dbReference>
<accession>A0A914WCK7</accession>
<dbReference type="AlphaFoldDB" id="A0A914WCK7"/>
<sequence>MHRITEKVHVAGTPEQMDVLSYLEQTYAGYGLSVKTIDYDVMLSYPNYSNPNTVSMQLANGTWEQISNGLGDIPTSGPKEMLDQISSDQRALNWWNAYSADGSANGTLVYVNYGRIEDFNVLNNSNINLNGKIAVIRYGELFRGDKVLEAWRRGAVGVIIFTDPIDYGSPDLSNTTN</sequence>